<dbReference type="KEGG" id="dosa:Os11g0672400"/>
<dbReference type="InterPro" id="IPR027417">
    <property type="entry name" value="P-loop_NTPase"/>
</dbReference>
<comment type="caution">
    <text evidence="3">Lacks conserved residue(s) required for the propagation of feature annotation.</text>
</comment>
<dbReference type="PANTHER" id="PTHR47972:SF41">
    <property type="entry name" value="KINESIN-LIKE PROTEIN KIN-14P"/>
    <property type="match status" value="1"/>
</dbReference>
<comment type="similarity">
    <text evidence="3">Belongs to the TRAFAC class myosin-kinesin ATPase superfamily. Kinesin family.</text>
</comment>
<accession>Q0IR68</accession>
<evidence type="ECO:0000256" key="4">
    <source>
        <dbReference type="SAM" id="Phobius"/>
    </source>
</evidence>
<dbReference type="GO" id="GO:0008017">
    <property type="term" value="F:microtubule binding"/>
    <property type="evidence" value="ECO:0007669"/>
    <property type="project" value="InterPro"/>
</dbReference>
<evidence type="ECO:0000259" key="5">
    <source>
        <dbReference type="PROSITE" id="PS50067"/>
    </source>
</evidence>
<dbReference type="PROSITE" id="PS50067">
    <property type="entry name" value="KINESIN_MOTOR_2"/>
    <property type="match status" value="1"/>
</dbReference>
<reference evidence="6 7" key="1">
    <citation type="journal article" date="2005" name="Nature">
        <title>The map-based sequence of the rice genome.</title>
        <authorList>
            <consortium name="International rice genome sequencing project (IRGSP)"/>
            <person name="Matsumoto T."/>
            <person name="Wu J."/>
            <person name="Kanamori H."/>
            <person name="Katayose Y."/>
            <person name="Fujisawa M."/>
            <person name="Namiki N."/>
            <person name="Mizuno H."/>
            <person name="Yamamoto K."/>
            <person name="Antonio B.A."/>
            <person name="Baba T."/>
            <person name="Sakata K."/>
            <person name="Nagamura Y."/>
            <person name="Aoki H."/>
            <person name="Arikawa K."/>
            <person name="Arita K."/>
            <person name="Bito T."/>
            <person name="Chiden Y."/>
            <person name="Fujitsuka N."/>
            <person name="Fukunaka R."/>
            <person name="Hamada M."/>
            <person name="Harada C."/>
            <person name="Hayashi A."/>
            <person name="Hijishita S."/>
            <person name="Honda M."/>
            <person name="Hosokawa S."/>
            <person name="Ichikawa Y."/>
            <person name="Idonuma A."/>
            <person name="Iijima M."/>
            <person name="Ikeda M."/>
            <person name="Ikeno M."/>
            <person name="Ito K."/>
            <person name="Ito S."/>
            <person name="Ito T."/>
            <person name="Ito Y."/>
            <person name="Ito Y."/>
            <person name="Iwabuchi A."/>
            <person name="Kamiya K."/>
            <person name="Karasawa W."/>
            <person name="Kurita K."/>
            <person name="Katagiri S."/>
            <person name="Kikuta A."/>
            <person name="Kobayashi H."/>
            <person name="Kobayashi N."/>
            <person name="Machita K."/>
            <person name="Maehara T."/>
            <person name="Masukawa M."/>
            <person name="Mizubayashi T."/>
            <person name="Mukai Y."/>
            <person name="Nagasaki H."/>
            <person name="Nagata Y."/>
            <person name="Naito S."/>
            <person name="Nakashima M."/>
            <person name="Nakama Y."/>
            <person name="Nakamichi Y."/>
            <person name="Nakamura M."/>
            <person name="Meguro A."/>
            <person name="Negishi M."/>
            <person name="Ohta I."/>
            <person name="Ohta T."/>
            <person name="Okamoto M."/>
            <person name="Ono N."/>
            <person name="Saji S."/>
            <person name="Sakaguchi M."/>
            <person name="Sakai K."/>
            <person name="Shibata M."/>
            <person name="Shimokawa T."/>
            <person name="Song J."/>
            <person name="Takazaki Y."/>
            <person name="Terasawa K."/>
            <person name="Tsugane M."/>
            <person name="Tsuji K."/>
            <person name="Ueda S."/>
            <person name="Waki K."/>
            <person name="Yamagata H."/>
            <person name="Yamamoto M."/>
            <person name="Yamamoto S."/>
            <person name="Yamane H."/>
            <person name="Yoshiki S."/>
            <person name="Yoshihara R."/>
            <person name="Yukawa K."/>
            <person name="Zhong H."/>
            <person name="Yano M."/>
            <person name="Yuan Q."/>
            <person name="Ouyang S."/>
            <person name="Liu J."/>
            <person name="Jones K.M."/>
            <person name="Gansberger K."/>
            <person name="Moffat K."/>
            <person name="Hill J."/>
            <person name="Bera J."/>
            <person name="Fadrosh D."/>
            <person name="Jin S."/>
            <person name="Johri S."/>
            <person name="Kim M."/>
            <person name="Overton L."/>
            <person name="Reardon M."/>
            <person name="Tsitrin T."/>
            <person name="Vuong H."/>
            <person name="Weaver B."/>
            <person name="Ciecko A."/>
            <person name="Tallon L."/>
            <person name="Jackson J."/>
            <person name="Pai G."/>
            <person name="Aken S.V."/>
            <person name="Utterback T."/>
            <person name="Reidmuller S."/>
            <person name="Feldblyum T."/>
            <person name="Hsiao J."/>
            <person name="Zismann V."/>
            <person name="Iobst S."/>
            <person name="de Vazeille A.R."/>
            <person name="Buell C.R."/>
            <person name="Ying K."/>
            <person name="Li Y."/>
            <person name="Lu T."/>
            <person name="Huang Y."/>
            <person name="Zhao Q."/>
            <person name="Feng Q."/>
            <person name="Zhang L."/>
            <person name="Zhu J."/>
            <person name="Weng Q."/>
            <person name="Mu J."/>
            <person name="Lu Y."/>
            <person name="Fan D."/>
            <person name="Liu Y."/>
            <person name="Guan J."/>
            <person name="Zhang Y."/>
            <person name="Yu S."/>
            <person name="Liu X."/>
            <person name="Zhang Y."/>
            <person name="Hong G."/>
            <person name="Han B."/>
            <person name="Choisne N."/>
            <person name="Demange N."/>
            <person name="Orjeda G."/>
            <person name="Samain S."/>
            <person name="Cattolico L."/>
            <person name="Pelletier E."/>
            <person name="Couloux A."/>
            <person name="Segurens B."/>
            <person name="Wincker P."/>
            <person name="D'Hont A."/>
            <person name="Scarpelli C."/>
            <person name="Weissenbach J."/>
            <person name="Salanoubat M."/>
            <person name="Quetier F."/>
            <person name="Yu Y."/>
            <person name="Kim H.R."/>
            <person name="Rambo T."/>
            <person name="Currie J."/>
            <person name="Collura K."/>
            <person name="Luo M."/>
            <person name="Yang T."/>
            <person name="Ammiraju J.S.S."/>
            <person name="Engler F."/>
            <person name="Soderlund C."/>
            <person name="Wing R.A."/>
            <person name="Palmer L.E."/>
            <person name="de la Bastide M."/>
            <person name="Spiegel L."/>
            <person name="Nascimento L."/>
            <person name="Zutavern T."/>
            <person name="O'Shaughnessy A."/>
            <person name="Dike S."/>
            <person name="Dedhia N."/>
            <person name="Preston R."/>
            <person name="Balija V."/>
            <person name="McCombie W.R."/>
            <person name="Chow T."/>
            <person name="Chen H."/>
            <person name="Chung M."/>
            <person name="Chen C."/>
            <person name="Shaw J."/>
            <person name="Wu H."/>
            <person name="Hsiao K."/>
            <person name="Chao Y."/>
            <person name="Chu M."/>
            <person name="Cheng C."/>
            <person name="Hour A."/>
            <person name="Lee P."/>
            <person name="Lin S."/>
            <person name="Lin Y."/>
            <person name="Liou J."/>
            <person name="Liu S."/>
            <person name="Hsing Y."/>
            <person name="Raghuvanshi S."/>
            <person name="Mohanty A."/>
            <person name="Bharti A.K."/>
            <person name="Gaur A."/>
            <person name="Gupta V."/>
            <person name="Kumar D."/>
            <person name="Ravi V."/>
            <person name="Vij S."/>
            <person name="Kapur A."/>
            <person name="Khurana P."/>
            <person name="Khurana P."/>
            <person name="Khurana J.P."/>
            <person name="Tyagi A.K."/>
            <person name="Gaikwad K."/>
            <person name="Singh A."/>
            <person name="Dalal V."/>
            <person name="Srivastava S."/>
            <person name="Dixit A."/>
            <person name="Pal A.K."/>
            <person name="Ghazi I.A."/>
            <person name="Yadav M."/>
            <person name="Pandit A."/>
            <person name="Bhargava A."/>
            <person name="Sureshbabu K."/>
            <person name="Batra K."/>
            <person name="Sharma T.R."/>
            <person name="Mohapatra T."/>
            <person name="Singh N.K."/>
            <person name="Messing J."/>
            <person name="Nelson A.B."/>
            <person name="Fuks G."/>
            <person name="Kavchok S."/>
            <person name="Keizer G."/>
            <person name="Linton E."/>
            <person name="Llaca V."/>
            <person name="Song R."/>
            <person name="Tanyolac B."/>
            <person name="Young S."/>
            <person name="Ho-Il K."/>
            <person name="Hahn J.H."/>
            <person name="Sangsakoo G."/>
            <person name="Vanavichit A."/>
            <person name="de Mattos Luiz.A.T."/>
            <person name="Zimmer P.D."/>
            <person name="Malone G."/>
            <person name="Dellagostin O."/>
            <person name="de Oliveira A.C."/>
            <person name="Bevan M."/>
            <person name="Bancroft I."/>
            <person name="Minx P."/>
            <person name="Cordum H."/>
            <person name="Wilson R."/>
            <person name="Cheng Z."/>
            <person name="Jin W."/>
            <person name="Jiang J."/>
            <person name="Leong S.A."/>
            <person name="Iwama H."/>
            <person name="Gojobori T."/>
            <person name="Itoh T."/>
            <person name="Niimura Y."/>
            <person name="Fujii Y."/>
            <person name="Habara T."/>
            <person name="Sakai H."/>
            <person name="Sato Y."/>
            <person name="Wilson G."/>
            <person name="Kumar K."/>
            <person name="McCouch S."/>
            <person name="Juretic N."/>
            <person name="Hoen D."/>
            <person name="Wright S."/>
            <person name="Bruskiewich R."/>
            <person name="Bureau T."/>
            <person name="Miyao A."/>
            <person name="Hirochika H."/>
            <person name="Nishikawa T."/>
            <person name="Kadowaki K."/>
            <person name="Sugiura M."/>
            <person name="Burr B."/>
            <person name="Sasaki T."/>
        </authorList>
    </citation>
    <scope>NUCLEOTIDE SEQUENCE [LARGE SCALE GENOMIC DNA]</scope>
    <source>
        <strain evidence="7">cv. Nipponbare</strain>
    </source>
</reference>
<dbReference type="PANTHER" id="PTHR47972">
    <property type="entry name" value="KINESIN-LIKE PROTEIN KLP-3"/>
    <property type="match status" value="1"/>
</dbReference>
<keyword evidence="4" id="KW-0472">Membrane</keyword>
<dbReference type="InterPro" id="IPR036961">
    <property type="entry name" value="Kinesin_motor_dom_sf"/>
</dbReference>
<evidence type="ECO:0000256" key="2">
    <source>
        <dbReference type="ARBA" id="ARBA00023175"/>
    </source>
</evidence>
<dbReference type="InterPro" id="IPR001752">
    <property type="entry name" value="Kinesin_motor_dom"/>
</dbReference>
<keyword evidence="2" id="KW-0505">Motor protein</keyword>
<proteinExistence type="inferred from homology"/>
<feature type="domain" description="Kinesin motor" evidence="5">
    <location>
        <begin position="47"/>
        <end position="82"/>
    </location>
</feature>
<evidence type="ECO:0000313" key="6">
    <source>
        <dbReference type="EMBL" id="BAF28797.2"/>
    </source>
</evidence>
<gene>
    <name evidence="6" type="ordered locus">Os11g0672400</name>
</gene>
<dbReference type="EMBL" id="AP008217">
    <property type="protein sequence ID" value="BAF28797.2"/>
    <property type="molecule type" value="Genomic_DNA"/>
</dbReference>
<dbReference type="Proteomes" id="UP000000763">
    <property type="component" value="Chromosome 11"/>
</dbReference>
<protein>
    <submittedName>
        <fullName evidence="6">Os11g0672400 protein</fullName>
    </submittedName>
</protein>
<dbReference type="AlphaFoldDB" id="Q0IR68"/>
<evidence type="ECO:0000256" key="3">
    <source>
        <dbReference type="PROSITE-ProRule" id="PRU00283"/>
    </source>
</evidence>
<reference evidence="7" key="2">
    <citation type="journal article" date="2008" name="Nucleic Acids Res.">
        <title>The rice annotation project database (RAP-DB): 2008 update.</title>
        <authorList>
            <consortium name="The rice annotation project (RAP)"/>
        </authorList>
    </citation>
    <scope>GENOME REANNOTATION</scope>
    <source>
        <strain evidence="7">cv. Nipponbare</strain>
    </source>
</reference>
<dbReference type="GO" id="GO:0005874">
    <property type="term" value="C:microtubule"/>
    <property type="evidence" value="ECO:0007669"/>
    <property type="project" value="UniProtKB-KW"/>
</dbReference>
<evidence type="ECO:0000313" key="7">
    <source>
        <dbReference type="Proteomes" id="UP000000763"/>
    </source>
</evidence>
<keyword evidence="1" id="KW-0493">Microtubule</keyword>
<dbReference type="GO" id="GO:0003777">
    <property type="term" value="F:microtubule motor activity"/>
    <property type="evidence" value="ECO:0007669"/>
    <property type="project" value="InterPro"/>
</dbReference>
<dbReference type="SUPFAM" id="SSF52540">
    <property type="entry name" value="P-loop containing nucleoside triphosphate hydrolases"/>
    <property type="match status" value="1"/>
</dbReference>
<dbReference type="Gene3D" id="3.40.850.10">
    <property type="entry name" value="Kinesin motor domain"/>
    <property type="match status" value="1"/>
</dbReference>
<dbReference type="InterPro" id="IPR027640">
    <property type="entry name" value="Kinesin-like_fam"/>
</dbReference>
<dbReference type="GO" id="GO:0005524">
    <property type="term" value="F:ATP binding"/>
    <property type="evidence" value="ECO:0007669"/>
    <property type="project" value="InterPro"/>
</dbReference>
<sequence length="182" mass="20199">MHMFLTEIANLLSYCRILLVSLKLYILVFTLLKLEACGVSFSIFPWLGGQAKTLMFVHIAPEPDAIGESISTLKFAERVATVELGAAKSNKEGGEVKELKEQVLIPAPPFHFLNLGQILLMYLLLQIACLKAALAKKDGETESIRSTQSSPDIYRMRMGSAPPAFRNPMEEVGNLEVFPFPR</sequence>
<feature type="transmembrane region" description="Helical" evidence="4">
    <location>
        <begin position="115"/>
        <end position="135"/>
    </location>
</feature>
<feature type="transmembrane region" description="Helical" evidence="4">
    <location>
        <begin position="24"/>
        <end position="47"/>
    </location>
</feature>
<evidence type="ECO:0000256" key="1">
    <source>
        <dbReference type="ARBA" id="ARBA00022701"/>
    </source>
</evidence>
<keyword evidence="4" id="KW-1133">Transmembrane helix</keyword>
<name>Q0IR68_ORYSJ</name>
<organism evidence="6 7">
    <name type="scientific">Oryza sativa subsp. japonica</name>
    <name type="common">Rice</name>
    <dbReference type="NCBI Taxonomy" id="39947"/>
    <lineage>
        <taxon>Eukaryota</taxon>
        <taxon>Viridiplantae</taxon>
        <taxon>Streptophyta</taxon>
        <taxon>Embryophyta</taxon>
        <taxon>Tracheophyta</taxon>
        <taxon>Spermatophyta</taxon>
        <taxon>Magnoliopsida</taxon>
        <taxon>Liliopsida</taxon>
        <taxon>Poales</taxon>
        <taxon>Poaceae</taxon>
        <taxon>BOP clade</taxon>
        <taxon>Oryzoideae</taxon>
        <taxon>Oryzeae</taxon>
        <taxon>Oryzinae</taxon>
        <taxon>Oryza</taxon>
        <taxon>Oryza sativa</taxon>
    </lineage>
</organism>
<dbReference type="GO" id="GO:0007018">
    <property type="term" value="P:microtubule-based movement"/>
    <property type="evidence" value="ECO:0007669"/>
    <property type="project" value="InterPro"/>
</dbReference>
<keyword evidence="4" id="KW-0812">Transmembrane</keyword>